<evidence type="ECO:0000313" key="12">
    <source>
        <dbReference type="Proteomes" id="UP001497525"/>
    </source>
</evidence>
<protein>
    <recommendedName>
        <fullName evidence="13">NADPH--cytochrome P450 reductase</fullName>
    </recommendedName>
</protein>
<dbReference type="GO" id="GO:0007263">
    <property type="term" value="P:nitric oxide mediated signal transduction"/>
    <property type="evidence" value="ECO:0007669"/>
    <property type="project" value="TreeGrafter"/>
</dbReference>
<dbReference type="SUPFAM" id="SSF52218">
    <property type="entry name" value="Flavoproteins"/>
    <property type="match status" value="1"/>
</dbReference>
<accession>A0AAV2T3Y9</accession>
<keyword evidence="4" id="KW-0288">FMN</keyword>
<evidence type="ECO:0000259" key="10">
    <source>
        <dbReference type="PROSITE" id="PS51384"/>
    </source>
</evidence>
<dbReference type="PROSITE" id="PS51384">
    <property type="entry name" value="FAD_FR"/>
    <property type="match status" value="1"/>
</dbReference>
<dbReference type="GO" id="GO:0032496">
    <property type="term" value="P:response to lipopolysaccharide"/>
    <property type="evidence" value="ECO:0007669"/>
    <property type="project" value="TreeGrafter"/>
</dbReference>
<dbReference type="GO" id="GO:0004517">
    <property type="term" value="F:nitric-oxide synthase activity"/>
    <property type="evidence" value="ECO:0007669"/>
    <property type="project" value="TreeGrafter"/>
</dbReference>
<evidence type="ECO:0000256" key="4">
    <source>
        <dbReference type="ARBA" id="ARBA00022643"/>
    </source>
</evidence>
<proteinExistence type="predicted"/>
<keyword evidence="5" id="KW-0274">FAD</keyword>
<dbReference type="PROSITE" id="PS50902">
    <property type="entry name" value="FLAVODOXIN_LIKE"/>
    <property type="match status" value="1"/>
</dbReference>
<comment type="cofactor">
    <cofactor evidence="1">
        <name>FMN</name>
        <dbReference type="ChEBI" id="CHEBI:58210"/>
    </cofactor>
</comment>
<keyword evidence="8" id="KW-0812">Transmembrane</keyword>
<keyword evidence="8" id="KW-1133">Transmembrane helix</keyword>
<dbReference type="Gene3D" id="1.20.990.10">
    <property type="entry name" value="NADPH-cytochrome p450 Reductase, Chain A, domain 3"/>
    <property type="match status" value="1"/>
</dbReference>
<comment type="caution">
    <text evidence="11">The sequence shown here is derived from an EMBL/GenBank/DDBJ whole genome shotgun (WGS) entry which is preliminary data.</text>
</comment>
<dbReference type="SUPFAM" id="SSF52343">
    <property type="entry name" value="Ferredoxin reductase-like, C-terminal NADP-linked domain"/>
    <property type="match status" value="1"/>
</dbReference>
<dbReference type="FunFam" id="1.20.990.10:FF:000001">
    <property type="entry name" value="NADPH--cytochrome P450 reductase"/>
    <property type="match status" value="1"/>
</dbReference>
<feature type="domain" description="FAD-binding FR-type" evidence="10">
    <location>
        <begin position="270"/>
        <end position="510"/>
    </location>
</feature>
<dbReference type="GO" id="GO:0006809">
    <property type="term" value="P:nitric oxide biosynthetic process"/>
    <property type="evidence" value="ECO:0007669"/>
    <property type="project" value="TreeGrafter"/>
</dbReference>
<feature type="domain" description="Flavodoxin-like" evidence="9">
    <location>
        <begin position="67"/>
        <end position="211"/>
    </location>
</feature>
<evidence type="ECO:0000256" key="5">
    <source>
        <dbReference type="ARBA" id="ARBA00022827"/>
    </source>
</evidence>
<dbReference type="InterPro" id="IPR029039">
    <property type="entry name" value="Flavoprotein-like_sf"/>
</dbReference>
<keyword evidence="3" id="KW-0285">Flavoprotein</keyword>
<dbReference type="InterPro" id="IPR001433">
    <property type="entry name" value="OxRdtase_FAD/NAD-bd"/>
</dbReference>
<dbReference type="Gene3D" id="3.40.50.80">
    <property type="entry name" value="Nucleotide-binding domain of ferredoxin-NADP reductase (FNR) module"/>
    <property type="match status" value="1"/>
</dbReference>
<dbReference type="GO" id="GO:0006527">
    <property type="term" value="P:L-arginine catabolic process"/>
    <property type="evidence" value="ECO:0007669"/>
    <property type="project" value="TreeGrafter"/>
</dbReference>
<dbReference type="InterPro" id="IPR001094">
    <property type="entry name" value="Flavdoxin-like"/>
</dbReference>
<dbReference type="Proteomes" id="UP001497525">
    <property type="component" value="Unassembled WGS sequence"/>
</dbReference>
<dbReference type="GO" id="GO:0005829">
    <property type="term" value="C:cytosol"/>
    <property type="evidence" value="ECO:0007669"/>
    <property type="project" value="TreeGrafter"/>
</dbReference>
<dbReference type="InterPro" id="IPR001709">
    <property type="entry name" value="Flavoprot_Pyr_Nucl_cyt_Rdtase"/>
</dbReference>
<dbReference type="GO" id="GO:0050660">
    <property type="term" value="F:flavin adenine dinucleotide binding"/>
    <property type="evidence" value="ECO:0007669"/>
    <property type="project" value="TreeGrafter"/>
</dbReference>
<comment type="cofactor">
    <cofactor evidence="2">
        <name>FAD</name>
        <dbReference type="ChEBI" id="CHEBI:57692"/>
    </cofactor>
</comment>
<dbReference type="Pfam" id="PF00258">
    <property type="entry name" value="Flavodoxin_1"/>
    <property type="match status" value="1"/>
</dbReference>
<evidence type="ECO:0000256" key="2">
    <source>
        <dbReference type="ARBA" id="ARBA00001974"/>
    </source>
</evidence>
<dbReference type="PANTHER" id="PTHR19384:SF76">
    <property type="entry name" value="NITRIC OXIDE SYNTHASE"/>
    <property type="match status" value="1"/>
</dbReference>
<dbReference type="InterPro" id="IPR023173">
    <property type="entry name" value="NADPH_Cyt_P450_Rdtase_alpha"/>
</dbReference>
<dbReference type="AlphaFoldDB" id="A0AAV2T3Y9"/>
<reference evidence="11" key="1">
    <citation type="submission" date="2024-06" db="EMBL/GenBank/DDBJ databases">
        <authorList>
            <person name="Liu X."/>
            <person name="Lenzi L."/>
            <person name="Haldenby T S."/>
            <person name="Uol C."/>
        </authorList>
    </citation>
    <scope>NUCLEOTIDE SEQUENCE</scope>
</reference>
<evidence type="ECO:0000256" key="8">
    <source>
        <dbReference type="SAM" id="Phobius"/>
    </source>
</evidence>
<dbReference type="Pfam" id="PF00667">
    <property type="entry name" value="FAD_binding_1"/>
    <property type="match status" value="1"/>
</dbReference>
<dbReference type="SUPFAM" id="SSF63380">
    <property type="entry name" value="Riboflavin synthase domain-like"/>
    <property type="match status" value="1"/>
</dbReference>
<dbReference type="GO" id="GO:0005634">
    <property type="term" value="C:nucleus"/>
    <property type="evidence" value="ECO:0007669"/>
    <property type="project" value="TreeGrafter"/>
</dbReference>
<gene>
    <name evidence="11" type="ORF">CDAUBV1_LOCUS4424</name>
</gene>
<dbReference type="PRINTS" id="PR00371">
    <property type="entry name" value="FPNCR"/>
</dbReference>
<evidence type="ECO:0000313" key="11">
    <source>
        <dbReference type="EMBL" id="CAL5131889.1"/>
    </source>
</evidence>
<evidence type="ECO:0000259" key="9">
    <source>
        <dbReference type="PROSITE" id="PS50902"/>
    </source>
</evidence>
<evidence type="ECO:0000256" key="6">
    <source>
        <dbReference type="ARBA" id="ARBA00022857"/>
    </source>
</evidence>
<dbReference type="Gene3D" id="3.40.50.360">
    <property type="match status" value="1"/>
</dbReference>
<dbReference type="InterPro" id="IPR017927">
    <property type="entry name" value="FAD-bd_FR_type"/>
</dbReference>
<feature type="transmembrane region" description="Helical" evidence="8">
    <location>
        <begin position="12"/>
        <end position="31"/>
    </location>
</feature>
<evidence type="ECO:0008006" key="13">
    <source>
        <dbReference type="Google" id="ProtNLM"/>
    </source>
</evidence>
<name>A0AAV2T3Y9_CALDB</name>
<keyword evidence="8" id="KW-0472">Membrane</keyword>
<dbReference type="InterPro" id="IPR017938">
    <property type="entry name" value="Riboflavin_synthase-like_b-brl"/>
</dbReference>
<dbReference type="InterPro" id="IPR003097">
    <property type="entry name" value="CysJ-like_FAD-binding"/>
</dbReference>
<dbReference type="InterPro" id="IPR039261">
    <property type="entry name" value="FNR_nucleotide-bd"/>
</dbReference>
<dbReference type="GO" id="GO:0005886">
    <property type="term" value="C:plasma membrane"/>
    <property type="evidence" value="ECO:0007669"/>
    <property type="project" value="TreeGrafter"/>
</dbReference>
<dbReference type="GO" id="GO:0010181">
    <property type="term" value="F:FMN binding"/>
    <property type="evidence" value="ECO:0007669"/>
    <property type="project" value="InterPro"/>
</dbReference>
<evidence type="ECO:0000256" key="7">
    <source>
        <dbReference type="ARBA" id="ARBA00023002"/>
    </source>
</evidence>
<sequence>MESTKEAHSYFTPVDFLFALMAALLALIYWISHIASRSKGENSGNSTLKCYRDGAFFDLMLQHRIHVAIFYGSQTGTAETYALNLNKFLSNQSIRCLAFNISSCDMTTFSRFAHIPYSVAVFLLATFGDGEPTDSARAFVDWLQRTPDRFEGVNYAIFGFGNSSYPNFNTCAKSVDRMLRRHGASRFHPTQLGDELNSLEADFLDWQSSLLVSLQEYLHLDPNADRCIQSQSIYKLRLLDQRGIKSSTLFTGEPSVLGSYRNQVAPFNSENPFMARILVNRELDMSGKRSCRHIELDITGSHFRFQPGDYVAVLPSNPDDLVERLGSLLALDLDQPITLEAVDPLTPRRHPFPCPCTYRTAFTHYLSITGPPRMNLFSKASLYATDKLEAEQLRLLGSNTSEGKLYYKQYVLDEYRNIVDILGEFRSLRLPNELLLQSLDRLKPRFYSISSSLLAHPNRIHITARLVEHLTKSGRNFTGLTTNWLNSRDPLVASHALVPVYVQPSCFHLPRSPKIPVIMIGAGTGLAPFRAFIQQRWAQLKDKGAISLFSLTVCSPPLHRVEISGNKQSLMWLFFGCRRRLEDYLYADELEMARNLGAVNLFVAFSRESNQKVYVQDLMREVSSDICALLENMHAHVYVCGSARTIGKAVHKCLVEIIAYRYKISTADAEKHLNSLRLAGRYHTDVWN</sequence>
<evidence type="ECO:0000256" key="1">
    <source>
        <dbReference type="ARBA" id="ARBA00001917"/>
    </source>
</evidence>
<keyword evidence="7" id="KW-0560">Oxidoreductase</keyword>
<dbReference type="PANTHER" id="PTHR19384">
    <property type="entry name" value="NITRIC OXIDE SYNTHASE-RELATED"/>
    <property type="match status" value="1"/>
</dbReference>
<dbReference type="InterPro" id="IPR008254">
    <property type="entry name" value="Flavodoxin/NO_synth"/>
</dbReference>
<dbReference type="Pfam" id="PF00175">
    <property type="entry name" value="NAD_binding_1"/>
    <property type="match status" value="1"/>
</dbReference>
<evidence type="ECO:0000256" key="3">
    <source>
        <dbReference type="ARBA" id="ARBA00022630"/>
    </source>
</evidence>
<dbReference type="GO" id="GO:0009725">
    <property type="term" value="P:response to hormone"/>
    <property type="evidence" value="ECO:0007669"/>
    <property type="project" value="TreeGrafter"/>
</dbReference>
<dbReference type="PRINTS" id="PR00369">
    <property type="entry name" value="FLAVODOXIN"/>
</dbReference>
<dbReference type="EMBL" id="CAXLJL010000112">
    <property type="protein sequence ID" value="CAL5131889.1"/>
    <property type="molecule type" value="Genomic_DNA"/>
</dbReference>
<organism evidence="11 12">
    <name type="scientific">Calicophoron daubneyi</name>
    <name type="common">Rumen fluke</name>
    <name type="synonym">Paramphistomum daubneyi</name>
    <dbReference type="NCBI Taxonomy" id="300641"/>
    <lineage>
        <taxon>Eukaryota</taxon>
        <taxon>Metazoa</taxon>
        <taxon>Spiralia</taxon>
        <taxon>Lophotrochozoa</taxon>
        <taxon>Platyhelminthes</taxon>
        <taxon>Trematoda</taxon>
        <taxon>Digenea</taxon>
        <taxon>Plagiorchiida</taxon>
        <taxon>Pronocephalata</taxon>
        <taxon>Paramphistomoidea</taxon>
        <taxon>Paramphistomidae</taxon>
        <taxon>Calicophoron</taxon>
    </lineage>
</organism>
<dbReference type="Gene3D" id="2.40.30.10">
    <property type="entry name" value="Translation factors"/>
    <property type="match status" value="1"/>
</dbReference>
<keyword evidence="6" id="KW-0521">NADP</keyword>